<dbReference type="GO" id="GO:0009116">
    <property type="term" value="P:nucleoside metabolic process"/>
    <property type="evidence" value="ECO:0007669"/>
    <property type="project" value="InterPro"/>
</dbReference>
<comment type="subunit">
    <text evidence="4">Homotrimer.</text>
</comment>
<dbReference type="NCBIfam" id="TIGR01697">
    <property type="entry name" value="PNPH-PUNA-XAPA"/>
    <property type="match status" value="1"/>
</dbReference>
<organism evidence="11 12">
    <name type="scientific">Salipaludibacillus neizhouensis</name>
    <dbReference type="NCBI Taxonomy" id="885475"/>
    <lineage>
        <taxon>Bacteria</taxon>
        <taxon>Bacillati</taxon>
        <taxon>Bacillota</taxon>
        <taxon>Bacilli</taxon>
        <taxon>Bacillales</taxon>
        <taxon>Bacillaceae</taxon>
    </lineage>
</organism>
<protein>
    <recommendedName>
        <fullName evidence="9">Purine nucleoside phosphorylase</fullName>
        <ecNumber evidence="9">2.4.2.1</ecNumber>
    </recommendedName>
    <alternativeName>
        <fullName evidence="9">Inosine-guanosine phosphorylase</fullName>
    </alternativeName>
</protein>
<comment type="similarity">
    <text evidence="3 9">Belongs to the PNP/MTAP phosphorylase family.</text>
</comment>
<evidence type="ECO:0000256" key="4">
    <source>
        <dbReference type="ARBA" id="ARBA00011233"/>
    </source>
</evidence>
<comment type="caution">
    <text evidence="11">The sequence shown here is derived from an EMBL/GenBank/DDBJ whole genome shotgun (WGS) entry which is preliminary data.</text>
</comment>
<dbReference type="InterPro" id="IPR011270">
    <property type="entry name" value="Pur_Nuc_Pase_Ino/Guo-sp"/>
</dbReference>
<dbReference type="InterPro" id="IPR035994">
    <property type="entry name" value="Nucleoside_phosphorylase_sf"/>
</dbReference>
<dbReference type="CDD" id="cd09009">
    <property type="entry name" value="PNP-EcPNPII_like"/>
    <property type="match status" value="1"/>
</dbReference>
<dbReference type="PROSITE" id="PS01240">
    <property type="entry name" value="PNP_MTAP_2"/>
    <property type="match status" value="1"/>
</dbReference>
<evidence type="ECO:0000313" key="12">
    <source>
        <dbReference type="Proteomes" id="UP000281498"/>
    </source>
</evidence>
<evidence type="ECO:0000313" key="11">
    <source>
        <dbReference type="EMBL" id="RKL67660.1"/>
    </source>
</evidence>
<evidence type="ECO:0000256" key="6">
    <source>
        <dbReference type="ARBA" id="ARBA00022676"/>
    </source>
</evidence>
<dbReference type="PANTHER" id="PTHR11904">
    <property type="entry name" value="METHYLTHIOADENOSINE/PURINE NUCLEOSIDE PHOSPHORYLASE"/>
    <property type="match status" value="1"/>
</dbReference>
<dbReference type="GO" id="GO:0004731">
    <property type="term" value="F:purine-nucleoside phosphorylase activity"/>
    <property type="evidence" value="ECO:0007669"/>
    <property type="project" value="UniProtKB-EC"/>
</dbReference>
<evidence type="ECO:0000256" key="8">
    <source>
        <dbReference type="ARBA" id="ARBA00048556"/>
    </source>
</evidence>
<evidence type="ECO:0000259" key="10">
    <source>
        <dbReference type="Pfam" id="PF01048"/>
    </source>
</evidence>
<comment type="catalytic activity">
    <reaction evidence="8">
        <text>a purine 2'-deoxy-D-ribonucleoside + phosphate = a purine nucleobase + 2-deoxy-alpha-D-ribose 1-phosphate</text>
        <dbReference type="Rhea" id="RHEA:36431"/>
        <dbReference type="ChEBI" id="CHEBI:26386"/>
        <dbReference type="ChEBI" id="CHEBI:43474"/>
        <dbReference type="ChEBI" id="CHEBI:57259"/>
        <dbReference type="ChEBI" id="CHEBI:142361"/>
        <dbReference type="EC" id="2.4.2.1"/>
    </reaction>
</comment>
<evidence type="ECO:0000256" key="2">
    <source>
        <dbReference type="ARBA" id="ARBA00005058"/>
    </source>
</evidence>
<keyword evidence="6 9" id="KW-0328">Glycosyltransferase</keyword>
<keyword evidence="12" id="KW-1185">Reference proteome</keyword>
<name>A0A3A9KA76_9BACI</name>
<keyword evidence="5" id="KW-0597">Phosphoprotein</keyword>
<dbReference type="PIRSF" id="PIRSF000477">
    <property type="entry name" value="PurNPase"/>
    <property type="match status" value="1"/>
</dbReference>
<dbReference type="NCBIfam" id="NF006054">
    <property type="entry name" value="PRK08202.1"/>
    <property type="match status" value="1"/>
</dbReference>
<comment type="pathway">
    <text evidence="2 9">Purine metabolism; purine nucleoside salvage.</text>
</comment>
<dbReference type="EMBL" id="PDOE01000003">
    <property type="protein sequence ID" value="RKL67660.1"/>
    <property type="molecule type" value="Genomic_DNA"/>
</dbReference>
<evidence type="ECO:0000256" key="1">
    <source>
        <dbReference type="ARBA" id="ARBA00002678"/>
    </source>
</evidence>
<dbReference type="RefSeq" id="WP_110935177.1">
    <property type="nucleotide sequence ID" value="NZ_KZ614146.1"/>
</dbReference>
<evidence type="ECO:0000256" key="9">
    <source>
        <dbReference type="PIRNR" id="PIRNR000477"/>
    </source>
</evidence>
<gene>
    <name evidence="11" type="ORF">CR203_09940</name>
</gene>
<evidence type="ECO:0000256" key="7">
    <source>
        <dbReference type="ARBA" id="ARBA00022679"/>
    </source>
</evidence>
<dbReference type="Pfam" id="PF01048">
    <property type="entry name" value="PNP_UDP_1"/>
    <property type="match status" value="1"/>
</dbReference>
<dbReference type="SUPFAM" id="SSF53167">
    <property type="entry name" value="Purine and uridine phosphorylases"/>
    <property type="match status" value="1"/>
</dbReference>
<dbReference type="OrthoDB" id="1523230at2"/>
<dbReference type="Proteomes" id="UP000281498">
    <property type="component" value="Unassembled WGS sequence"/>
</dbReference>
<keyword evidence="7 9" id="KW-0808">Transferase</keyword>
<dbReference type="NCBIfam" id="TIGR01700">
    <property type="entry name" value="PNPH"/>
    <property type="match status" value="1"/>
</dbReference>
<sequence>MITSEMIHESSEWIKKQIDVQPKIGMILGSGLGELADEIEDALIIPFDKIPHFPSSTVEGHKGQLVIGKMEGKVVVAMQGRFHFYEGYSMQQVTFPVRVMKELGCRGLIVTNACGGMNENFQPGDLMVINDHINFTGANPLIGQNLDDYGPRFPDMSQAYTSTLREFALETGKKLGQTLQKGVYVAVSGPTYMSGAELIMLRKFGADVVGMSTVPEVMVASHMSMNVLGISCITDMAIGETIEGITHEEVMKVAAKAKPRFKELVKEILKSGNESLWVKK</sequence>
<dbReference type="InterPro" id="IPR000845">
    <property type="entry name" value="Nucleoside_phosphorylase_d"/>
</dbReference>
<comment type="function">
    <text evidence="1">The purine nucleoside phosphorylases catalyze the phosphorolytic breakdown of the N-glycosidic bond in the beta-(deoxy)ribonucleoside molecules, with the formation of the corresponding free purine bases and pentose-1-phosphate. Cleaves guanosine, inosine, 2'-deoxyguanosine and 2'-deoxyinosine.</text>
</comment>
<dbReference type="InterPro" id="IPR011268">
    <property type="entry name" value="Purine_phosphorylase"/>
</dbReference>
<reference evidence="11 12" key="1">
    <citation type="submission" date="2017-10" db="EMBL/GenBank/DDBJ databases">
        <title>Bacillus sp. nov., a halophilic bacterium isolated from a Keqin Lake.</title>
        <authorList>
            <person name="Wang H."/>
        </authorList>
    </citation>
    <scope>NUCLEOTIDE SEQUENCE [LARGE SCALE GENOMIC DNA]</scope>
    <source>
        <strain evidence="11 12">KCTC 13187</strain>
    </source>
</reference>
<dbReference type="Gene3D" id="3.40.50.1580">
    <property type="entry name" value="Nucleoside phosphorylase domain"/>
    <property type="match status" value="1"/>
</dbReference>
<accession>A0A3A9KA76</accession>
<evidence type="ECO:0000256" key="3">
    <source>
        <dbReference type="ARBA" id="ARBA00006751"/>
    </source>
</evidence>
<feature type="domain" description="Nucleoside phosphorylase" evidence="10">
    <location>
        <begin position="23"/>
        <end position="270"/>
    </location>
</feature>
<dbReference type="EC" id="2.4.2.1" evidence="9"/>
<dbReference type="GO" id="GO:0005737">
    <property type="term" value="C:cytoplasm"/>
    <property type="evidence" value="ECO:0007669"/>
    <property type="project" value="TreeGrafter"/>
</dbReference>
<dbReference type="FunFam" id="3.40.50.1580:FF:000010">
    <property type="entry name" value="Purine nucleoside phosphorylase"/>
    <property type="match status" value="1"/>
</dbReference>
<evidence type="ECO:0000256" key="5">
    <source>
        <dbReference type="ARBA" id="ARBA00022553"/>
    </source>
</evidence>
<dbReference type="InterPro" id="IPR018099">
    <property type="entry name" value="Purine_phosphorylase-2_CS"/>
</dbReference>
<dbReference type="AlphaFoldDB" id="A0A3A9KA76"/>
<dbReference type="PANTHER" id="PTHR11904:SF9">
    <property type="entry name" value="PURINE NUCLEOSIDE PHOSPHORYLASE-RELATED"/>
    <property type="match status" value="1"/>
</dbReference>
<dbReference type="UniPathway" id="UPA00606"/>
<proteinExistence type="inferred from homology"/>